<evidence type="ECO:0000256" key="1">
    <source>
        <dbReference type="ARBA" id="ARBA00005495"/>
    </source>
</evidence>
<evidence type="ECO:0000313" key="7">
    <source>
        <dbReference type="Proteomes" id="UP001498421"/>
    </source>
</evidence>
<sequence length="175" mass="19052">MAASADKSKPYIPLAGTAQDGWSNESEATATCFCGAVQLAFPTEGPGLVGTFVCNCTDCRKITASMFASNFTVLDTHLKHLRGQDNLKTFSQAQTIGSGMTMTNYFCSTCGTLMYRVGAAFPGHSILRIGTVDDFNLHETKLRPRVEQFTKDRVGWFTGVEGAKHFEGMAYKPKI</sequence>
<keyword evidence="7" id="KW-1185">Reference proteome</keyword>
<dbReference type="InterPro" id="IPR006913">
    <property type="entry name" value="CENP-V/GFA"/>
</dbReference>
<dbReference type="EMBL" id="JAZAVK010000163">
    <property type="protein sequence ID" value="KAK7418589.1"/>
    <property type="molecule type" value="Genomic_DNA"/>
</dbReference>
<reference evidence="6 7" key="1">
    <citation type="journal article" date="2025" name="Microbiol. Resour. Announc.">
        <title>Draft genome sequences for Neonectria magnoliae and Neonectria punicea, canker pathogens of Liriodendron tulipifera and Acer saccharum in West Virginia.</title>
        <authorList>
            <person name="Petronek H.M."/>
            <person name="Kasson M.T."/>
            <person name="Metheny A.M."/>
            <person name="Stauder C.M."/>
            <person name="Lovett B."/>
            <person name="Lynch S.C."/>
            <person name="Garnas J.R."/>
            <person name="Kasson L.R."/>
            <person name="Stajich J.E."/>
        </authorList>
    </citation>
    <scope>NUCLEOTIDE SEQUENCE [LARGE SCALE GENOMIC DNA]</scope>
    <source>
        <strain evidence="6 7">NRRL 64651</strain>
    </source>
</reference>
<keyword evidence="3" id="KW-0862">Zinc</keyword>
<dbReference type="PANTHER" id="PTHR33337:SF8">
    <property type="entry name" value="CENP-V_GFA DOMAIN-CONTAINING PROTEIN"/>
    <property type="match status" value="1"/>
</dbReference>
<dbReference type="SUPFAM" id="SSF51316">
    <property type="entry name" value="Mss4-like"/>
    <property type="match status" value="1"/>
</dbReference>
<evidence type="ECO:0000256" key="2">
    <source>
        <dbReference type="ARBA" id="ARBA00022723"/>
    </source>
</evidence>
<protein>
    <recommendedName>
        <fullName evidence="5">CENP-V/GFA domain-containing protein</fullName>
    </recommendedName>
</protein>
<evidence type="ECO:0000259" key="5">
    <source>
        <dbReference type="PROSITE" id="PS51891"/>
    </source>
</evidence>
<dbReference type="Proteomes" id="UP001498421">
    <property type="component" value="Unassembled WGS sequence"/>
</dbReference>
<proteinExistence type="inferred from homology"/>
<organism evidence="6 7">
    <name type="scientific">Neonectria magnoliae</name>
    <dbReference type="NCBI Taxonomy" id="2732573"/>
    <lineage>
        <taxon>Eukaryota</taxon>
        <taxon>Fungi</taxon>
        <taxon>Dikarya</taxon>
        <taxon>Ascomycota</taxon>
        <taxon>Pezizomycotina</taxon>
        <taxon>Sordariomycetes</taxon>
        <taxon>Hypocreomycetidae</taxon>
        <taxon>Hypocreales</taxon>
        <taxon>Nectriaceae</taxon>
        <taxon>Neonectria</taxon>
    </lineage>
</organism>
<dbReference type="InterPro" id="IPR011057">
    <property type="entry name" value="Mss4-like_sf"/>
</dbReference>
<keyword evidence="2" id="KW-0479">Metal-binding</keyword>
<dbReference type="PANTHER" id="PTHR33337">
    <property type="entry name" value="GFA DOMAIN-CONTAINING PROTEIN"/>
    <property type="match status" value="1"/>
</dbReference>
<keyword evidence="4" id="KW-0456">Lyase</keyword>
<accession>A0ABR1HC02</accession>
<evidence type="ECO:0000313" key="6">
    <source>
        <dbReference type="EMBL" id="KAK7418589.1"/>
    </source>
</evidence>
<feature type="domain" description="CENP-V/GFA" evidence="5">
    <location>
        <begin position="28"/>
        <end position="146"/>
    </location>
</feature>
<name>A0ABR1HC02_9HYPO</name>
<dbReference type="PROSITE" id="PS51891">
    <property type="entry name" value="CENP_V_GFA"/>
    <property type="match status" value="1"/>
</dbReference>
<evidence type="ECO:0000256" key="4">
    <source>
        <dbReference type="ARBA" id="ARBA00023239"/>
    </source>
</evidence>
<evidence type="ECO:0000256" key="3">
    <source>
        <dbReference type="ARBA" id="ARBA00022833"/>
    </source>
</evidence>
<dbReference type="Pfam" id="PF04828">
    <property type="entry name" value="GFA"/>
    <property type="match status" value="1"/>
</dbReference>
<dbReference type="Gene3D" id="3.90.1590.10">
    <property type="entry name" value="glutathione-dependent formaldehyde- activating enzyme (gfa)"/>
    <property type="match status" value="1"/>
</dbReference>
<gene>
    <name evidence="6" type="ORF">QQZ08_011173</name>
</gene>
<comment type="caution">
    <text evidence="6">The sequence shown here is derived from an EMBL/GenBank/DDBJ whole genome shotgun (WGS) entry which is preliminary data.</text>
</comment>
<comment type="similarity">
    <text evidence="1">Belongs to the Gfa family.</text>
</comment>